<sequence>MERILHYIMFMEDFHWIRSLRSALAVLSEGALELDPRTHQWDQLFGKYDENCTSLKTEGFWVRYLQHCVKKDLAGGFLGDGKVEWGGVVEGQD</sequence>
<evidence type="ECO:0000313" key="2">
    <source>
        <dbReference type="Proteomes" id="UP000237105"/>
    </source>
</evidence>
<gene>
    <name evidence="1" type="ORF">PanWU01x14_251410</name>
</gene>
<comment type="caution">
    <text evidence="1">The sequence shown here is derived from an EMBL/GenBank/DDBJ whole genome shotgun (WGS) entry which is preliminary data.</text>
</comment>
<protein>
    <submittedName>
        <fullName evidence="1">Uncharacterized protein</fullName>
    </submittedName>
</protein>
<dbReference type="AlphaFoldDB" id="A0A2P5BCH6"/>
<name>A0A2P5BCH6_PARAD</name>
<accession>A0A2P5BCH6</accession>
<organism evidence="1 2">
    <name type="scientific">Parasponia andersonii</name>
    <name type="common">Sponia andersonii</name>
    <dbReference type="NCBI Taxonomy" id="3476"/>
    <lineage>
        <taxon>Eukaryota</taxon>
        <taxon>Viridiplantae</taxon>
        <taxon>Streptophyta</taxon>
        <taxon>Embryophyta</taxon>
        <taxon>Tracheophyta</taxon>
        <taxon>Spermatophyta</taxon>
        <taxon>Magnoliopsida</taxon>
        <taxon>eudicotyledons</taxon>
        <taxon>Gunneridae</taxon>
        <taxon>Pentapetalae</taxon>
        <taxon>rosids</taxon>
        <taxon>fabids</taxon>
        <taxon>Rosales</taxon>
        <taxon>Cannabaceae</taxon>
        <taxon>Parasponia</taxon>
    </lineage>
</organism>
<proteinExistence type="predicted"/>
<dbReference type="Proteomes" id="UP000237105">
    <property type="component" value="Unassembled WGS sequence"/>
</dbReference>
<dbReference type="EMBL" id="JXTB01000310">
    <property type="protein sequence ID" value="PON46495.1"/>
    <property type="molecule type" value="Genomic_DNA"/>
</dbReference>
<keyword evidence="2" id="KW-1185">Reference proteome</keyword>
<reference evidence="2" key="1">
    <citation type="submission" date="2016-06" db="EMBL/GenBank/DDBJ databases">
        <title>Parallel loss of symbiosis genes in relatives of nitrogen-fixing non-legume Parasponia.</title>
        <authorList>
            <person name="Van Velzen R."/>
            <person name="Holmer R."/>
            <person name="Bu F."/>
            <person name="Rutten L."/>
            <person name="Van Zeijl A."/>
            <person name="Liu W."/>
            <person name="Santuari L."/>
            <person name="Cao Q."/>
            <person name="Sharma T."/>
            <person name="Shen D."/>
            <person name="Roswanjaya Y."/>
            <person name="Wardhani T."/>
            <person name="Kalhor M.S."/>
            <person name="Jansen J."/>
            <person name="Van den Hoogen J."/>
            <person name="Gungor B."/>
            <person name="Hartog M."/>
            <person name="Hontelez J."/>
            <person name="Verver J."/>
            <person name="Yang W.-C."/>
            <person name="Schijlen E."/>
            <person name="Repin R."/>
            <person name="Schilthuizen M."/>
            <person name="Schranz E."/>
            <person name="Heidstra R."/>
            <person name="Miyata K."/>
            <person name="Fedorova E."/>
            <person name="Kohlen W."/>
            <person name="Bisseling T."/>
            <person name="Smit S."/>
            <person name="Geurts R."/>
        </authorList>
    </citation>
    <scope>NUCLEOTIDE SEQUENCE [LARGE SCALE GENOMIC DNA]</scope>
    <source>
        <strain evidence="2">cv. WU1-14</strain>
    </source>
</reference>
<evidence type="ECO:0000313" key="1">
    <source>
        <dbReference type="EMBL" id="PON46495.1"/>
    </source>
</evidence>